<protein>
    <recommendedName>
        <fullName evidence="4">Outer membrane protein assembly factor BamE</fullName>
    </recommendedName>
</protein>
<evidence type="ECO:0000313" key="8">
    <source>
        <dbReference type="Proteomes" id="UP000092695"/>
    </source>
</evidence>
<keyword evidence="3 4" id="KW-0998">Cell outer membrane</keyword>
<evidence type="ECO:0000256" key="3">
    <source>
        <dbReference type="ARBA" id="ARBA00023237"/>
    </source>
</evidence>
<dbReference type="GO" id="GO:0030674">
    <property type="term" value="F:protein-macromolecule adaptor activity"/>
    <property type="evidence" value="ECO:0007669"/>
    <property type="project" value="TreeGrafter"/>
</dbReference>
<keyword evidence="4" id="KW-0564">Palmitate</keyword>
<dbReference type="EMBL" id="CP016268">
    <property type="protein sequence ID" value="ANO51531.1"/>
    <property type="molecule type" value="Genomic_DNA"/>
</dbReference>
<dbReference type="InterPro" id="IPR037873">
    <property type="entry name" value="BamE-like"/>
</dbReference>
<comment type="similarity">
    <text evidence="4">Belongs to the BamE family.</text>
</comment>
<dbReference type="PANTHER" id="PTHR37482">
    <property type="entry name" value="OUTER MEMBRANE PROTEIN ASSEMBLY FACTOR BAME"/>
    <property type="match status" value="1"/>
</dbReference>
<evidence type="ECO:0000313" key="7">
    <source>
        <dbReference type="EMBL" id="ANO51531.1"/>
    </source>
</evidence>
<organism evidence="7 8">
    <name type="scientific">Woeseia oceani</name>
    <dbReference type="NCBI Taxonomy" id="1548547"/>
    <lineage>
        <taxon>Bacteria</taxon>
        <taxon>Pseudomonadati</taxon>
        <taxon>Pseudomonadota</taxon>
        <taxon>Gammaproteobacteria</taxon>
        <taxon>Woeseiales</taxon>
        <taxon>Woeseiaceae</taxon>
        <taxon>Woeseia</taxon>
    </lineage>
</organism>
<keyword evidence="1 4" id="KW-0732">Signal</keyword>
<dbReference type="GO" id="GO:0051205">
    <property type="term" value="P:protein insertion into membrane"/>
    <property type="evidence" value="ECO:0007669"/>
    <property type="project" value="UniProtKB-UniRule"/>
</dbReference>
<dbReference type="PANTHER" id="PTHR37482:SF1">
    <property type="entry name" value="OUTER MEMBRANE PROTEIN ASSEMBLY FACTOR BAME"/>
    <property type="match status" value="1"/>
</dbReference>
<dbReference type="InterPro" id="IPR007450">
    <property type="entry name" value="BamE_dom"/>
</dbReference>
<dbReference type="HAMAP" id="MF_00925">
    <property type="entry name" value="OM_assembly_BamE"/>
    <property type="match status" value="1"/>
</dbReference>
<sequence>MQRLALTLFAFLLLSLTSACVYQAPLSQGNLLKTEDLEQVEVGMTRSQVRFLLGTPMVSDPFHNDRWDYVYYLRIGREKASFKRWVSIYFDGETVSRIERDRELSPNI</sequence>
<keyword evidence="4" id="KW-0449">Lipoprotein</keyword>
<dbReference type="PROSITE" id="PS51257">
    <property type="entry name" value="PROKAR_LIPOPROTEIN"/>
    <property type="match status" value="1"/>
</dbReference>
<feature type="domain" description="Outer membrane protein assembly factor BamE" evidence="6">
    <location>
        <begin position="29"/>
        <end position="98"/>
    </location>
</feature>
<dbReference type="AlphaFoldDB" id="A0A193LGE3"/>
<dbReference type="GO" id="GO:0043165">
    <property type="term" value="P:Gram-negative-bacterium-type cell outer membrane assembly"/>
    <property type="evidence" value="ECO:0007669"/>
    <property type="project" value="UniProtKB-UniRule"/>
</dbReference>
<dbReference type="Proteomes" id="UP000092695">
    <property type="component" value="Chromosome"/>
</dbReference>
<keyword evidence="8" id="KW-1185">Reference proteome</keyword>
<evidence type="ECO:0000259" key="6">
    <source>
        <dbReference type="Pfam" id="PF04355"/>
    </source>
</evidence>
<gene>
    <name evidence="4" type="primary">bamE</name>
    <name evidence="7" type="ORF">BA177_10225</name>
</gene>
<feature type="chain" id="PRO_5009002605" description="Outer membrane protein assembly factor BamE" evidence="5">
    <location>
        <begin position="20"/>
        <end position="108"/>
    </location>
</feature>
<comment type="subunit">
    <text evidence="4">Part of the Bam complex.</text>
</comment>
<evidence type="ECO:0000256" key="4">
    <source>
        <dbReference type="HAMAP-Rule" id="MF_00925"/>
    </source>
</evidence>
<proteinExistence type="inferred from homology"/>
<dbReference type="InterPro" id="IPR026592">
    <property type="entry name" value="BamE"/>
</dbReference>
<comment type="subcellular location">
    <subcellularLocation>
        <location evidence="4">Cell outer membrane</location>
        <topology evidence="4">Lipid-anchor</topology>
    </subcellularLocation>
</comment>
<dbReference type="GO" id="GO:1990063">
    <property type="term" value="C:Bam protein complex"/>
    <property type="evidence" value="ECO:0007669"/>
    <property type="project" value="TreeGrafter"/>
</dbReference>
<dbReference type="OrthoDB" id="9808250at2"/>
<dbReference type="Gene3D" id="3.30.1450.10">
    <property type="match status" value="1"/>
</dbReference>
<feature type="signal peptide" evidence="5">
    <location>
        <begin position="1"/>
        <end position="19"/>
    </location>
</feature>
<dbReference type="RefSeq" id="WP_068615960.1">
    <property type="nucleotide sequence ID" value="NZ_CP016268.1"/>
</dbReference>
<evidence type="ECO:0000256" key="2">
    <source>
        <dbReference type="ARBA" id="ARBA00023136"/>
    </source>
</evidence>
<dbReference type="STRING" id="1548547.BA177_10225"/>
<name>A0A193LGE3_9GAMM</name>
<evidence type="ECO:0000256" key="1">
    <source>
        <dbReference type="ARBA" id="ARBA00022729"/>
    </source>
</evidence>
<keyword evidence="2 4" id="KW-0472">Membrane</keyword>
<dbReference type="Pfam" id="PF04355">
    <property type="entry name" value="BamE"/>
    <property type="match status" value="1"/>
</dbReference>
<dbReference type="KEGG" id="woc:BA177_10225"/>
<accession>A0A193LGE3</accession>
<reference evidence="7 8" key="1">
    <citation type="submission" date="2016-06" db="EMBL/GenBank/DDBJ databases">
        <title>Complete genome sequence of a deep-branching marine Gamma Proteobacterium Woeseia oceani type strain XK5.</title>
        <authorList>
            <person name="Mu D."/>
            <person name="Du Z."/>
        </authorList>
    </citation>
    <scope>NUCLEOTIDE SEQUENCE [LARGE SCALE GENOMIC DNA]</scope>
    <source>
        <strain evidence="7 8">XK5</strain>
    </source>
</reference>
<evidence type="ECO:0000256" key="5">
    <source>
        <dbReference type="SAM" id="SignalP"/>
    </source>
</evidence>
<comment type="function">
    <text evidence="4">Part of the outer membrane protein assembly complex, which is involved in assembly and insertion of beta-barrel proteins into the outer membrane.</text>
</comment>